<comment type="caution">
    <text evidence="1">The sequence shown here is derived from an EMBL/GenBank/DDBJ whole genome shotgun (WGS) entry which is preliminary data.</text>
</comment>
<keyword evidence="2" id="KW-1185">Reference proteome</keyword>
<evidence type="ECO:0000313" key="2">
    <source>
        <dbReference type="Proteomes" id="UP001262889"/>
    </source>
</evidence>
<protein>
    <submittedName>
        <fullName evidence="1">DUF3368 domain-containing protein</fullName>
    </submittedName>
</protein>
<gene>
    <name evidence="1" type="ORF">RM553_19335</name>
</gene>
<dbReference type="Proteomes" id="UP001262889">
    <property type="component" value="Unassembled WGS sequence"/>
</dbReference>
<dbReference type="Pfam" id="PF11848">
    <property type="entry name" value="DUF3368"/>
    <property type="match status" value="1"/>
</dbReference>
<sequence length="166" mass="19310">MKNGLVIADAGPIFSLAIIDKLELLNNLFDEIKIPNAVWEEITLKKNTEYYRKIRIFFEPKVVKISSFNELTFIMDYGESESIILYKELNAQFLLIDDKKARTIAENFNIECIGTLGLLSIAKSKGLLDELRPLFIQFLQNNRYYSLKLLNKLLENHKEQKITYKA</sequence>
<dbReference type="PANTHER" id="PTHR39550:SF1">
    <property type="entry name" value="SLL0658 PROTEIN"/>
    <property type="match status" value="1"/>
</dbReference>
<dbReference type="PANTHER" id="PTHR39550">
    <property type="entry name" value="SLL0658 PROTEIN"/>
    <property type="match status" value="1"/>
</dbReference>
<organism evidence="1 2">
    <name type="scientific">Autumnicola tepida</name>
    <dbReference type="NCBI Taxonomy" id="3075595"/>
    <lineage>
        <taxon>Bacteria</taxon>
        <taxon>Pseudomonadati</taxon>
        <taxon>Bacteroidota</taxon>
        <taxon>Flavobacteriia</taxon>
        <taxon>Flavobacteriales</taxon>
        <taxon>Flavobacteriaceae</taxon>
        <taxon>Autumnicola</taxon>
    </lineage>
</organism>
<dbReference type="InterPro" id="IPR021799">
    <property type="entry name" value="PIN-like_prokaryotic"/>
</dbReference>
<dbReference type="EMBL" id="JAVRHQ010000067">
    <property type="protein sequence ID" value="MDT0644995.1"/>
    <property type="molecule type" value="Genomic_DNA"/>
</dbReference>
<dbReference type="RefSeq" id="WP_311536609.1">
    <property type="nucleotide sequence ID" value="NZ_JAVRHQ010000067.1"/>
</dbReference>
<proteinExistence type="predicted"/>
<reference evidence="1 2" key="1">
    <citation type="submission" date="2023-09" db="EMBL/GenBank/DDBJ databases">
        <authorList>
            <person name="Rey-Velasco X."/>
        </authorList>
    </citation>
    <scope>NUCLEOTIDE SEQUENCE [LARGE SCALE GENOMIC DNA]</scope>
    <source>
        <strain evidence="1 2">F363</strain>
    </source>
</reference>
<evidence type="ECO:0000313" key="1">
    <source>
        <dbReference type="EMBL" id="MDT0644995.1"/>
    </source>
</evidence>
<name>A0ABU3CG67_9FLAO</name>
<accession>A0ABU3CG67</accession>